<comment type="caution">
    <text evidence="5">The sequence shown here is derived from an EMBL/GenBank/DDBJ whole genome shotgun (WGS) entry which is preliminary data.</text>
</comment>
<protein>
    <submittedName>
        <fullName evidence="5">SHQ1-domain-containing protein</fullName>
    </submittedName>
</protein>
<comment type="similarity">
    <text evidence="1">Belongs to the SHQ1 family.</text>
</comment>
<reference evidence="3" key="5">
    <citation type="submission" date="2020-05" db="EMBL/GenBank/DDBJ databases">
        <authorList>
            <person name="Rincon C."/>
            <person name="Sanders R I."/>
            <person name="Robbins C."/>
            <person name="Chaturvedi A."/>
        </authorList>
    </citation>
    <scope>NUCLEOTIDE SEQUENCE</scope>
    <source>
        <strain evidence="3">CHB12</strain>
    </source>
</reference>
<dbReference type="Proteomes" id="UP000232722">
    <property type="component" value="Unassembled WGS sequence"/>
</dbReference>
<dbReference type="Pfam" id="PF04925">
    <property type="entry name" value="SHQ1"/>
    <property type="match status" value="1"/>
</dbReference>
<gene>
    <name evidence="3" type="ORF">CHRIB12_LOCUS1560</name>
    <name evidence="5" type="ORF">RhiirA1_456033</name>
    <name evidence="4" type="ORF">RhiirA5_410170</name>
    <name evidence="6" type="ORF">RhiirC2_784664</name>
</gene>
<dbReference type="PROSITE" id="PS51203">
    <property type="entry name" value="CS"/>
    <property type="match status" value="1"/>
</dbReference>
<sequence length="503" mass="59301">MITPNFTITQDFKFITIIIKTPYIKVSDVELYCEGPDFSFYVKPYYLRLHFPGNLVDDDRVNASYDISSGEMNIKIPKETPGEEFSDLDLLTKLLAPKSVKKVPEKPLIEIIDDNNDENNNQENDNELEELFGKEDDRQKSYKNNNDFLIRELNNDVNNEVNDVNDVNDVNVNDVNDNKPLIQELFDGKINDDKEAKRLYKLLEEADAYNWELPQQIPNEKELLPIAKYGFNKLYSGYFMHIQETCNEIIDITDPERSTPESRRQDRINAENSKFDPDHYIADFMCAEEIKNLIKSKNVWWKRSSDLNFTEEENTIMRNLTNKQYLIENVGSIYYGLIDLLFAYSYNYRVFEGENTVESPWMIGKISPTISCLEQFNSIEETMKALYRRSLAYPWYRNYKLAKKCQEDVYDLLKLGKRAILKVLLELKDLFDHHDIYYVYSKIWLDDYCIWCQTKASDKIIRSLAHKLHHHKVLKSDTGWHLEEYEHLALEDAQEKQAMDLNS</sequence>
<dbReference type="EMBL" id="LLXL01001080">
    <property type="protein sequence ID" value="PKK66528.1"/>
    <property type="molecule type" value="Genomic_DNA"/>
</dbReference>
<evidence type="ECO:0000313" key="4">
    <source>
        <dbReference type="EMBL" id="PKC13794.1"/>
    </source>
</evidence>
<reference evidence="4 8" key="2">
    <citation type="submission" date="2017-09" db="EMBL/GenBank/DDBJ databases">
        <title>Extensive intraspecific genome diversity in a model arbuscular mycorrhizal fungus.</title>
        <authorList>
            <person name="Chen E.C."/>
            <person name="Morin E."/>
            <person name="Beaudet D."/>
            <person name="Noel J."/>
            <person name="Ndikumana S."/>
            <person name="Charron P."/>
            <person name="St-Onge C."/>
            <person name="Giorgi J."/>
            <person name="Grigoriev I.V."/>
            <person name="Roux C."/>
            <person name="Martin F.M."/>
            <person name="Corradi N."/>
        </authorList>
    </citation>
    <scope>NUCLEOTIDE SEQUENCE [LARGE SCALE GENOMIC DNA]</scope>
    <source>
        <strain evidence="4 8">A5</strain>
    </source>
</reference>
<evidence type="ECO:0000313" key="7">
    <source>
        <dbReference type="Proteomes" id="UP000232688"/>
    </source>
</evidence>
<feature type="domain" description="CS" evidence="2">
    <location>
        <begin position="1"/>
        <end position="89"/>
    </location>
</feature>
<dbReference type="VEuPathDB" id="FungiDB:RhiirA1_456033"/>
<dbReference type="InterPro" id="IPR008978">
    <property type="entry name" value="HSP20-like_chaperone"/>
</dbReference>
<proteinExistence type="inferred from homology"/>
<dbReference type="OrthoDB" id="73639at2759"/>
<dbReference type="InterPro" id="IPR039742">
    <property type="entry name" value="Shq1"/>
</dbReference>
<dbReference type="VEuPathDB" id="FungiDB:RhiirFUN_004368"/>
<dbReference type="InterPro" id="IPR007052">
    <property type="entry name" value="CS_dom"/>
</dbReference>
<dbReference type="Gene3D" id="2.60.40.790">
    <property type="match status" value="1"/>
</dbReference>
<dbReference type="Proteomes" id="UP000684084">
    <property type="component" value="Unassembled WGS sequence"/>
</dbReference>
<reference evidence="5 7" key="4">
    <citation type="submission" date="2017-10" db="EMBL/GenBank/DDBJ databases">
        <title>Genome analyses suggest a sexual origin of heterokaryosis in a supposedly ancient asexual fungus.</title>
        <authorList>
            <person name="Corradi N."/>
            <person name="Sedzielewska K."/>
            <person name="Noel J."/>
            <person name="Charron P."/>
            <person name="Farinelli L."/>
            <person name="Marton T."/>
            <person name="Kruger M."/>
            <person name="Pelin A."/>
            <person name="Brachmann A."/>
            <person name="Corradi N."/>
        </authorList>
    </citation>
    <scope>NUCLEOTIDE SEQUENCE [LARGE SCALE GENOMIC DNA]</scope>
    <source>
        <strain evidence="5 7">A1</strain>
    </source>
</reference>
<dbReference type="EMBL" id="CAGKOT010000002">
    <property type="protein sequence ID" value="CAB5311291.1"/>
    <property type="molecule type" value="Genomic_DNA"/>
</dbReference>
<dbReference type="AlphaFoldDB" id="A0A2I1EW61"/>
<dbReference type="EMBL" id="LLXJ01000170">
    <property type="protein sequence ID" value="PKC13794.1"/>
    <property type="molecule type" value="Genomic_DNA"/>
</dbReference>
<evidence type="ECO:0000313" key="6">
    <source>
        <dbReference type="EMBL" id="PKK66528.1"/>
    </source>
</evidence>
<dbReference type="EMBL" id="LLXH01000280">
    <property type="protein sequence ID" value="PKC69408.1"/>
    <property type="molecule type" value="Genomic_DNA"/>
</dbReference>
<evidence type="ECO:0000313" key="9">
    <source>
        <dbReference type="Proteomes" id="UP000233469"/>
    </source>
</evidence>
<dbReference type="Proteomes" id="UP000232688">
    <property type="component" value="Unassembled WGS sequence"/>
</dbReference>
<evidence type="ECO:0000313" key="3">
    <source>
        <dbReference type="EMBL" id="CAB5311291.1"/>
    </source>
</evidence>
<organism evidence="5 7">
    <name type="scientific">Rhizophagus irregularis</name>
    <dbReference type="NCBI Taxonomy" id="588596"/>
    <lineage>
        <taxon>Eukaryota</taxon>
        <taxon>Fungi</taxon>
        <taxon>Fungi incertae sedis</taxon>
        <taxon>Mucoromycota</taxon>
        <taxon>Glomeromycotina</taxon>
        <taxon>Glomeromycetes</taxon>
        <taxon>Glomerales</taxon>
        <taxon>Glomeraceae</taxon>
        <taxon>Rhizophagus</taxon>
    </lineage>
</organism>
<dbReference type="SUPFAM" id="SSF49764">
    <property type="entry name" value="HSP20-like chaperones"/>
    <property type="match status" value="1"/>
</dbReference>
<name>A0A2I1EW61_9GLOM</name>
<dbReference type="Pfam" id="PF21413">
    <property type="entry name" value="SHQ1-like_CS"/>
    <property type="match status" value="1"/>
</dbReference>
<dbReference type="GO" id="GO:0051082">
    <property type="term" value="F:unfolded protein binding"/>
    <property type="evidence" value="ECO:0007669"/>
    <property type="project" value="TreeGrafter"/>
</dbReference>
<reference evidence="7 9" key="3">
    <citation type="submission" date="2017-10" db="EMBL/GenBank/DDBJ databases">
        <title>Extensive intraspecific genome diversity in a model arbuscular mycorrhizal fungus.</title>
        <authorList>
            <person name="Chen E.C.H."/>
            <person name="Morin E."/>
            <person name="Baudet D."/>
            <person name="Noel J."/>
            <person name="Ndikumana S."/>
            <person name="Charron P."/>
            <person name="St-Onge C."/>
            <person name="Giorgi J."/>
            <person name="Grigoriev I.V."/>
            <person name="Roux C."/>
            <person name="Martin F.M."/>
            <person name="Corradi N."/>
        </authorList>
    </citation>
    <scope>NUCLEOTIDE SEQUENCE [LARGE SCALE GENOMIC DNA]</scope>
    <source>
        <strain evidence="5 7">A1</strain>
        <strain evidence="6 9">C2</strain>
    </source>
</reference>
<dbReference type="GO" id="GO:0005737">
    <property type="term" value="C:cytoplasm"/>
    <property type="evidence" value="ECO:0007669"/>
    <property type="project" value="TreeGrafter"/>
</dbReference>
<evidence type="ECO:0000259" key="2">
    <source>
        <dbReference type="PROSITE" id="PS51203"/>
    </source>
</evidence>
<evidence type="ECO:0000313" key="8">
    <source>
        <dbReference type="Proteomes" id="UP000232722"/>
    </source>
</evidence>
<dbReference type="CDD" id="cd00298">
    <property type="entry name" value="ACD_sHsps_p23-like"/>
    <property type="match status" value="1"/>
</dbReference>
<accession>A0A2I1EW61</accession>
<dbReference type="InterPro" id="IPR007009">
    <property type="entry name" value="Shq1_C"/>
</dbReference>
<reference evidence="8 9" key="1">
    <citation type="submission" date="2016-04" db="EMBL/GenBank/DDBJ databases">
        <title>Genome analyses suggest a sexual origin of heterokaryosis in a supposedly ancient asexual fungus.</title>
        <authorList>
            <person name="Ropars J."/>
            <person name="Sedzielewska K."/>
            <person name="Noel J."/>
            <person name="Charron P."/>
            <person name="Farinelli L."/>
            <person name="Marton T."/>
            <person name="Kruger M."/>
            <person name="Pelin A."/>
            <person name="Brachmann A."/>
            <person name="Corradi N."/>
        </authorList>
    </citation>
    <scope>NUCLEOTIDE SEQUENCE [LARGE SCALE GENOMIC DNA]</scope>
    <source>
        <strain evidence="4 8">A5</strain>
        <strain evidence="6 9">C2</strain>
    </source>
</reference>
<evidence type="ECO:0000256" key="1">
    <source>
        <dbReference type="ARBA" id="ARBA00005607"/>
    </source>
</evidence>
<dbReference type="InterPro" id="IPR048696">
    <property type="entry name" value="SHQ1-like_CS"/>
</dbReference>
<dbReference type="GO" id="GO:0005654">
    <property type="term" value="C:nucleoplasm"/>
    <property type="evidence" value="ECO:0007669"/>
    <property type="project" value="TreeGrafter"/>
</dbReference>
<dbReference type="VEuPathDB" id="FungiDB:FUN_024397"/>
<dbReference type="Proteomes" id="UP000233469">
    <property type="component" value="Unassembled WGS sequence"/>
</dbReference>
<dbReference type="PANTHER" id="PTHR12967">
    <property type="entry name" value="PROTEIN SHQ1 HOMOLOG"/>
    <property type="match status" value="1"/>
</dbReference>
<dbReference type="PANTHER" id="PTHR12967:SF0">
    <property type="entry name" value="PROTEIN SHQ1 HOMOLOG"/>
    <property type="match status" value="1"/>
</dbReference>
<evidence type="ECO:0000313" key="5">
    <source>
        <dbReference type="EMBL" id="PKC69408.1"/>
    </source>
</evidence>
<dbReference type="GO" id="GO:0000493">
    <property type="term" value="P:box H/ACA snoRNP assembly"/>
    <property type="evidence" value="ECO:0007669"/>
    <property type="project" value="InterPro"/>
</dbReference>